<dbReference type="InterPro" id="IPR042098">
    <property type="entry name" value="TauD-like_sf"/>
</dbReference>
<dbReference type="Gene3D" id="3.60.130.10">
    <property type="entry name" value="Clavaminate synthase-like"/>
    <property type="match status" value="1"/>
</dbReference>
<dbReference type="InterPro" id="IPR050411">
    <property type="entry name" value="AlphaKG_dependent_hydroxylases"/>
</dbReference>
<dbReference type="PANTHER" id="PTHR10696:SF56">
    <property type="entry name" value="TAUD_TFDA-LIKE DOMAIN-CONTAINING PROTEIN"/>
    <property type="match status" value="1"/>
</dbReference>
<evidence type="ECO:0000259" key="4">
    <source>
        <dbReference type="Pfam" id="PF02668"/>
    </source>
</evidence>
<proteinExistence type="predicted"/>
<evidence type="ECO:0000256" key="1">
    <source>
        <dbReference type="ARBA" id="ARBA00001954"/>
    </source>
</evidence>
<sequence>MLDIRALPAELAFQPFHPHQDLYTMPHTEHPTPWLARDLQRDSSWIHKLSENLVAELRAAVRHASSVNKQFLEMTQQDFPLNAAAVTEIRDAFSAVQRRWGLCLMRGFPVREWSETESRLALWGLALHVGVPRPQNKNSDVLNDVRDEGNQYRTREGRGYNTNSKLDFHIDLCDVVALLCRRAARKGGRSLIASSLAVVDELTRVHPECANALLQPFAMSRVGAQGKGEPPVYLSSLTGVVNGIRAFRINRHSIERGQLDFPDVPRLTAMQMEAVDTVERLLADERFCYSMDLQEGDLQLLNNYVVVHSRTDFEDFDEPDEKRHLLRLWMAVPDSQPLPEDWRDAFHDVRAGAVRGGLRGGQITPAFLAFERRQAEAFDMPNTYVS</sequence>
<dbReference type="EMBL" id="BAABGJ010000017">
    <property type="protein sequence ID" value="GAA4340549.1"/>
    <property type="molecule type" value="Genomic_DNA"/>
</dbReference>
<keyword evidence="5" id="KW-0223">Dioxygenase</keyword>
<evidence type="ECO:0000256" key="3">
    <source>
        <dbReference type="ARBA" id="ARBA00023194"/>
    </source>
</evidence>
<comment type="cofactor">
    <cofactor evidence="1">
        <name>Fe(2+)</name>
        <dbReference type="ChEBI" id="CHEBI:29033"/>
    </cofactor>
</comment>
<dbReference type="GO" id="GO:0051213">
    <property type="term" value="F:dioxygenase activity"/>
    <property type="evidence" value="ECO:0007669"/>
    <property type="project" value="UniProtKB-KW"/>
</dbReference>
<comment type="caution">
    <text evidence="5">The sequence shown here is derived from an EMBL/GenBank/DDBJ whole genome shotgun (WGS) entry which is preliminary data.</text>
</comment>
<keyword evidence="3" id="KW-0045">Antibiotic biosynthesis</keyword>
<reference evidence="6" key="1">
    <citation type="journal article" date="2019" name="Int. J. Syst. Evol. Microbiol.">
        <title>The Global Catalogue of Microorganisms (GCM) 10K type strain sequencing project: providing services to taxonomists for standard genome sequencing and annotation.</title>
        <authorList>
            <consortium name="The Broad Institute Genomics Platform"/>
            <consortium name="The Broad Institute Genome Sequencing Center for Infectious Disease"/>
            <person name="Wu L."/>
            <person name="Ma J."/>
        </authorList>
    </citation>
    <scope>NUCLEOTIDE SEQUENCE [LARGE SCALE GENOMIC DNA]</scope>
    <source>
        <strain evidence="6">JCM 17804</strain>
    </source>
</reference>
<dbReference type="Pfam" id="PF02668">
    <property type="entry name" value="TauD"/>
    <property type="match status" value="1"/>
</dbReference>
<name>A0ABP8HKU2_9BURK</name>
<evidence type="ECO:0000256" key="2">
    <source>
        <dbReference type="ARBA" id="ARBA00023002"/>
    </source>
</evidence>
<keyword evidence="6" id="KW-1185">Reference proteome</keyword>
<dbReference type="SUPFAM" id="SSF51197">
    <property type="entry name" value="Clavaminate synthase-like"/>
    <property type="match status" value="1"/>
</dbReference>
<protein>
    <submittedName>
        <fullName evidence="5">TauD/TfdA family dioxygenase</fullName>
    </submittedName>
</protein>
<organism evidence="5 6">
    <name type="scientific">Variovorax defluvii</name>
    <dbReference type="NCBI Taxonomy" id="913761"/>
    <lineage>
        <taxon>Bacteria</taxon>
        <taxon>Pseudomonadati</taxon>
        <taxon>Pseudomonadota</taxon>
        <taxon>Betaproteobacteria</taxon>
        <taxon>Burkholderiales</taxon>
        <taxon>Comamonadaceae</taxon>
        <taxon>Variovorax</taxon>
    </lineage>
</organism>
<evidence type="ECO:0000313" key="5">
    <source>
        <dbReference type="EMBL" id="GAA4340549.1"/>
    </source>
</evidence>
<dbReference type="InterPro" id="IPR003819">
    <property type="entry name" value="TauD/TfdA-like"/>
</dbReference>
<dbReference type="PANTHER" id="PTHR10696">
    <property type="entry name" value="GAMMA-BUTYROBETAINE HYDROXYLASE-RELATED"/>
    <property type="match status" value="1"/>
</dbReference>
<gene>
    <name evidence="5" type="ORF">GCM10023165_20600</name>
</gene>
<keyword evidence="2" id="KW-0560">Oxidoreductase</keyword>
<feature type="domain" description="TauD/TfdA-like" evidence="4">
    <location>
        <begin position="78"/>
        <end position="329"/>
    </location>
</feature>
<dbReference type="RefSeq" id="WP_345537659.1">
    <property type="nucleotide sequence ID" value="NZ_BAABGJ010000017.1"/>
</dbReference>
<dbReference type="Proteomes" id="UP001500975">
    <property type="component" value="Unassembled WGS sequence"/>
</dbReference>
<accession>A0ABP8HKU2</accession>
<evidence type="ECO:0000313" key="6">
    <source>
        <dbReference type="Proteomes" id="UP001500975"/>
    </source>
</evidence>